<dbReference type="KEGG" id="lab:LA76x_3090"/>
<dbReference type="AlphaFoldDB" id="A0A0S2FCC1"/>
<dbReference type="EMBL" id="CP011129">
    <property type="protein sequence ID" value="ALN81218.1"/>
    <property type="molecule type" value="Genomic_DNA"/>
</dbReference>
<evidence type="ECO:0000313" key="1">
    <source>
        <dbReference type="EMBL" id="ALN81218.1"/>
    </source>
</evidence>
<dbReference type="Proteomes" id="UP000060787">
    <property type="component" value="Chromosome"/>
</dbReference>
<protein>
    <submittedName>
        <fullName evidence="1">Uncharacterized protein</fullName>
    </submittedName>
</protein>
<reference evidence="1 2" key="1">
    <citation type="journal article" date="2015" name="BMC Genomics">
        <title>Comparative genomics and metabolic profiling of the genus Lysobacter.</title>
        <authorList>
            <person name="de Bruijn I."/>
            <person name="Cheng X."/>
            <person name="de Jager V."/>
            <person name="Exposito R.G."/>
            <person name="Watrous J."/>
            <person name="Patel N."/>
            <person name="Postma J."/>
            <person name="Dorrestein P.C."/>
            <person name="Kobayashi D."/>
            <person name="Raaijmakers J.M."/>
        </authorList>
    </citation>
    <scope>NUCLEOTIDE SEQUENCE [LARGE SCALE GENOMIC DNA]</scope>
    <source>
        <strain evidence="1 2">76</strain>
    </source>
</reference>
<sequence>MSPLLSAELAWYVTGRFYRTPAGSLADYGYFLHLSGIEGALFSGAVGETTAHFTFAARPFVAPDVDNGALTLGLDPAGEFSVYLQREPAGDFDRPDSFAQGERIATFRRTGLVVGTTLAAQIGATSTSVFANNVFSARLIDSWPFEFGGRRYDLSTILGGVTQFGTAATTPIAFPATPPAAPIYDLVLPFTGSAIALSAPQPGG</sequence>
<evidence type="ECO:0000313" key="2">
    <source>
        <dbReference type="Proteomes" id="UP000060787"/>
    </source>
</evidence>
<name>A0A0S2FCC1_LYSAN</name>
<organism evidence="1 2">
    <name type="scientific">Lysobacter antibioticus</name>
    <dbReference type="NCBI Taxonomy" id="84531"/>
    <lineage>
        <taxon>Bacteria</taxon>
        <taxon>Pseudomonadati</taxon>
        <taxon>Pseudomonadota</taxon>
        <taxon>Gammaproteobacteria</taxon>
        <taxon>Lysobacterales</taxon>
        <taxon>Lysobacteraceae</taxon>
        <taxon>Lysobacter</taxon>
    </lineage>
</organism>
<dbReference type="STRING" id="84531.LA76x_3090"/>
<accession>A0A0S2FCC1</accession>
<proteinExistence type="predicted"/>
<dbReference type="RefSeq" id="WP_057918324.1">
    <property type="nucleotide sequence ID" value="NZ_CP011129.1"/>
</dbReference>
<dbReference type="eggNOG" id="ENOG5032RE4">
    <property type="taxonomic scope" value="Bacteria"/>
</dbReference>
<gene>
    <name evidence="1" type="ORF">LA76x_3090</name>
</gene>
<dbReference type="PATRIC" id="fig|84531.8.peg.3098"/>
<keyword evidence="2" id="KW-1185">Reference proteome</keyword>